<sequence length="281" mass="29890">MWFQELGLVSDSTAQKAQGFGYYFGAMLGSLFGSVITIGQMIISGWQMIFDGVFSLVSSLCETIKAVWNGGLTGILALIMSWSPLASFVAVFSSLFAWFAGLPATFAAYGGMLIDGLVNGIKAKIGAAVGAVQSLAARIKGAFTSPKSMDIHSPSRVFRSYGGYITEGLALGVNSGAAHPLNRIGQLAGSLKERFAGRMRGFNSDLSARLSANADTLTQARSTAVAQSTANANSAITIHFNPTINAQGGNPQQIETALQMGLHEFEDLFNRMIADHQRRKY</sequence>
<organism evidence="3 4">
    <name type="scientific">Kingella negevensis</name>
    <dbReference type="NCBI Taxonomy" id="1522312"/>
    <lineage>
        <taxon>Bacteria</taxon>
        <taxon>Pseudomonadati</taxon>
        <taxon>Pseudomonadota</taxon>
        <taxon>Betaproteobacteria</taxon>
        <taxon>Neisseriales</taxon>
        <taxon>Neisseriaceae</taxon>
        <taxon>Kingella</taxon>
    </lineage>
</organism>
<feature type="transmembrane region" description="Helical" evidence="1">
    <location>
        <begin position="20"/>
        <end position="46"/>
    </location>
</feature>
<accession>A0A238TF20</accession>
<dbReference type="Proteomes" id="UP000215450">
    <property type="component" value="Unassembled WGS sequence"/>
</dbReference>
<keyword evidence="1" id="KW-0812">Transmembrane</keyword>
<dbReference type="EMBL" id="FXUV02000101">
    <property type="protein sequence ID" value="SNB85553.1"/>
    <property type="molecule type" value="Genomic_DNA"/>
</dbReference>
<feature type="transmembrane region" description="Helical" evidence="1">
    <location>
        <begin position="95"/>
        <end position="114"/>
    </location>
</feature>
<evidence type="ECO:0000313" key="2">
    <source>
        <dbReference type="EMBL" id="SMQ13739.1"/>
    </source>
</evidence>
<evidence type="ECO:0000313" key="4">
    <source>
        <dbReference type="Proteomes" id="UP000215450"/>
    </source>
</evidence>
<protein>
    <submittedName>
        <fullName evidence="3">Uncharacterized protein</fullName>
    </submittedName>
</protein>
<keyword evidence="4" id="KW-1185">Reference proteome</keyword>
<keyword evidence="1" id="KW-1133">Transmembrane helix</keyword>
<gene>
    <name evidence="2" type="ORF">KEBURONENSIS_02146</name>
    <name evidence="3" type="ORF">KEBURONENSIS_02157</name>
</gene>
<dbReference type="OrthoDB" id="8019720at2"/>
<evidence type="ECO:0000313" key="3">
    <source>
        <dbReference type="EMBL" id="SNB85553.1"/>
    </source>
</evidence>
<reference evidence="2" key="1">
    <citation type="submission" date="2017-05" db="EMBL/GenBank/DDBJ databases">
        <authorList>
            <person name="Song R."/>
            <person name="Chenine A.L."/>
            <person name="Ruprecht R.M."/>
        </authorList>
    </citation>
    <scope>NUCLEOTIDE SEQUENCE</scope>
    <source>
        <strain evidence="2">Kingella_eburonensis</strain>
    </source>
</reference>
<dbReference type="AlphaFoldDB" id="A0A238TF20"/>
<name>A0A238TF20_9NEIS</name>
<keyword evidence="1" id="KW-0472">Membrane</keyword>
<evidence type="ECO:0000256" key="1">
    <source>
        <dbReference type="SAM" id="Phobius"/>
    </source>
</evidence>
<proteinExistence type="predicted"/>
<feature type="transmembrane region" description="Helical" evidence="1">
    <location>
        <begin position="67"/>
        <end position="89"/>
    </location>
</feature>
<dbReference type="EMBL" id="FXUV01000097">
    <property type="protein sequence ID" value="SMQ13739.1"/>
    <property type="molecule type" value="Genomic_DNA"/>
</dbReference>
<reference evidence="3 4" key="2">
    <citation type="submission" date="2017-06" db="EMBL/GenBank/DDBJ databases">
        <authorList>
            <person name="Kim H.J."/>
            <person name="Triplett B.A."/>
        </authorList>
    </citation>
    <scope>NUCLEOTIDE SEQUENCE [LARGE SCALE GENOMIC DNA]</scope>
    <source>
        <strain evidence="3">Kingella_eburonensis</strain>
    </source>
</reference>